<dbReference type="PATRIC" id="fig|1173027.3.peg.4685"/>
<evidence type="ECO:0000256" key="1">
    <source>
        <dbReference type="SAM" id="Phobius"/>
    </source>
</evidence>
<feature type="transmembrane region" description="Helical" evidence="1">
    <location>
        <begin position="48"/>
        <end position="69"/>
    </location>
</feature>
<name>K9WJI5_9CYAN</name>
<protein>
    <submittedName>
        <fullName evidence="2">Putative membrane protein</fullName>
    </submittedName>
</protein>
<gene>
    <name evidence="2" type="ORF">Mic7113_4240</name>
</gene>
<feature type="transmembrane region" description="Helical" evidence="1">
    <location>
        <begin position="175"/>
        <end position="201"/>
    </location>
</feature>
<dbReference type="HOGENOM" id="CLU_081833_0_0_3"/>
<dbReference type="eggNOG" id="COG4330">
    <property type="taxonomic scope" value="Bacteria"/>
</dbReference>
<feature type="transmembrane region" description="Helical" evidence="1">
    <location>
        <begin position="125"/>
        <end position="144"/>
    </location>
</feature>
<accession>K9WJI5</accession>
<dbReference type="KEGG" id="mic:Mic7113_4240"/>
<proteinExistence type="predicted"/>
<dbReference type="STRING" id="1173027.Mic7113_4240"/>
<feature type="transmembrane region" description="Helical" evidence="1">
    <location>
        <begin position="81"/>
        <end position="113"/>
    </location>
</feature>
<keyword evidence="1" id="KW-0472">Membrane</keyword>
<evidence type="ECO:0000313" key="2">
    <source>
        <dbReference type="EMBL" id="AFZ19939.1"/>
    </source>
</evidence>
<dbReference type="InterPro" id="IPR009793">
    <property type="entry name" value="DUF1361"/>
</dbReference>
<feature type="transmembrane region" description="Helical" evidence="1">
    <location>
        <begin position="20"/>
        <end position="39"/>
    </location>
</feature>
<sequence>MSIRDLLANAWQAWNIHSGWIAWNLFLAFIPLALSFWLFRRTSQSRSLLWWMGFLAFTAFLPNAPYLLTDIIHLINAIRDYYSVWIITLVLIPPHLIAILAGFEAYVVSLINLGHYLKQQRVAQFVVWAELLTHALSAIGVYLGRFKRFNSWDFLTQPDDLARSVINDLTAKRPVLVIAVTFLVLTVLYWVMKQVTLGLVLRMRQSRFDRKSRGKDSSTEV</sequence>
<dbReference type="Pfam" id="PF07099">
    <property type="entry name" value="DUF1361"/>
    <property type="match status" value="1"/>
</dbReference>
<evidence type="ECO:0000313" key="3">
    <source>
        <dbReference type="Proteomes" id="UP000010471"/>
    </source>
</evidence>
<dbReference type="AlphaFoldDB" id="K9WJI5"/>
<dbReference type="EMBL" id="CP003630">
    <property type="protein sequence ID" value="AFZ19939.1"/>
    <property type="molecule type" value="Genomic_DNA"/>
</dbReference>
<keyword evidence="1" id="KW-1133">Transmembrane helix</keyword>
<reference evidence="2 3" key="1">
    <citation type="submission" date="2012-06" db="EMBL/GenBank/DDBJ databases">
        <title>Finished chromosome of genome of Microcoleus sp. PCC 7113.</title>
        <authorList>
            <consortium name="US DOE Joint Genome Institute"/>
            <person name="Gugger M."/>
            <person name="Coursin T."/>
            <person name="Rippka R."/>
            <person name="Tandeau De Marsac N."/>
            <person name="Huntemann M."/>
            <person name="Wei C.-L."/>
            <person name="Han J."/>
            <person name="Detter J.C."/>
            <person name="Han C."/>
            <person name="Tapia R."/>
            <person name="Chen A."/>
            <person name="Kyrpides N."/>
            <person name="Mavromatis K."/>
            <person name="Markowitz V."/>
            <person name="Szeto E."/>
            <person name="Ivanova N."/>
            <person name="Pagani I."/>
            <person name="Pati A."/>
            <person name="Goodwin L."/>
            <person name="Nordberg H.P."/>
            <person name="Cantor M.N."/>
            <person name="Hua S.X."/>
            <person name="Woyke T."/>
            <person name="Kerfeld C.A."/>
        </authorList>
    </citation>
    <scope>NUCLEOTIDE SEQUENCE [LARGE SCALE GENOMIC DNA]</scope>
    <source>
        <strain evidence="2 3">PCC 7113</strain>
    </source>
</reference>
<keyword evidence="3" id="KW-1185">Reference proteome</keyword>
<keyword evidence="1" id="KW-0812">Transmembrane</keyword>
<organism evidence="2 3">
    <name type="scientific">Allocoleopsis franciscana PCC 7113</name>
    <dbReference type="NCBI Taxonomy" id="1173027"/>
    <lineage>
        <taxon>Bacteria</taxon>
        <taxon>Bacillati</taxon>
        <taxon>Cyanobacteriota</taxon>
        <taxon>Cyanophyceae</taxon>
        <taxon>Coleofasciculales</taxon>
        <taxon>Coleofasciculaceae</taxon>
        <taxon>Allocoleopsis</taxon>
        <taxon>Allocoleopsis franciscana</taxon>
    </lineage>
</organism>
<dbReference type="RefSeq" id="WP_015184075.1">
    <property type="nucleotide sequence ID" value="NC_019738.1"/>
</dbReference>
<dbReference type="Proteomes" id="UP000010471">
    <property type="component" value="Chromosome"/>
</dbReference>